<accession>A0ABU3KSJ0</accession>
<proteinExistence type="predicted"/>
<gene>
    <name evidence="1" type="ORF">RAE19_19275</name>
</gene>
<organism evidence="1 2">
    <name type="scientific">Rhodoferax potami</name>
    <dbReference type="NCBI Taxonomy" id="3068338"/>
    <lineage>
        <taxon>Bacteria</taxon>
        <taxon>Pseudomonadati</taxon>
        <taxon>Pseudomonadota</taxon>
        <taxon>Betaproteobacteria</taxon>
        <taxon>Burkholderiales</taxon>
        <taxon>Comamonadaceae</taxon>
        <taxon>Rhodoferax</taxon>
    </lineage>
</organism>
<dbReference type="RefSeq" id="WP_313876437.1">
    <property type="nucleotide sequence ID" value="NZ_JAVBIK010000003.1"/>
</dbReference>
<evidence type="ECO:0000313" key="2">
    <source>
        <dbReference type="Proteomes" id="UP001321700"/>
    </source>
</evidence>
<comment type="caution">
    <text evidence="1">The sequence shown here is derived from an EMBL/GenBank/DDBJ whole genome shotgun (WGS) entry which is preliminary data.</text>
</comment>
<protein>
    <submittedName>
        <fullName evidence="1">Uncharacterized protein</fullName>
    </submittedName>
</protein>
<dbReference type="Proteomes" id="UP001321700">
    <property type="component" value="Unassembled WGS sequence"/>
</dbReference>
<name>A0ABU3KSJ0_9BURK</name>
<keyword evidence="2" id="KW-1185">Reference proteome</keyword>
<dbReference type="EMBL" id="JAVBIK010000003">
    <property type="protein sequence ID" value="MDT7520780.1"/>
    <property type="molecule type" value="Genomic_DNA"/>
</dbReference>
<evidence type="ECO:0000313" key="1">
    <source>
        <dbReference type="EMBL" id="MDT7520780.1"/>
    </source>
</evidence>
<reference evidence="1 2" key="1">
    <citation type="submission" date="2023-08" db="EMBL/GenBank/DDBJ databases">
        <title>Rhodoferax potami sp. nov. and Rhodoferax mekongensis sp. nov., isolated from the Mekong River in Thailand.</title>
        <authorList>
            <person name="Kitikhun S."/>
            <person name="Charoenyingcharoen P."/>
            <person name="Siriarchawattana P."/>
            <person name="Likhitrattanapisal S."/>
            <person name="Nilsakha T."/>
            <person name="Chanpet A."/>
            <person name="Rattanawaree P."/>
            <person name="Ingsriswang S."/>
        </authorList>
    </citation>
    <scope>NUCLEOTIDE SEQUENCE [LARGE SCALE GENOMIC DNA]</scope>
    <source>
        <strain evidence="1 2">TBRC 17660</strain>
    </source>
</reference>
<sequence>MDMADHSVPSFIALPLLTKPAEPVEREIKVEVRKGGLVMTVTWPMSAASDFACWSASVLK</sequence>